<dbReference type="GeneTree" id="ENSGT01120000272935"/>
<evidence type="ECO:0000313" key="4">
    <source>
        <dbReference type="Ensembl" id="ENSSDUP00000012077.1"/>
    </source>
</evidence>
<proteinExistence type="predicted"/>
<dbReference type="PROSITE" id="PS50835">
    <property type="entry name" value="IG_LIKE"/>
    <property type="match status" value="3"/>
</dbReference>
<keyword evidence="5" id="KW-1185">Reference proteome</keyword>
<dbReference type="PANTHER" id="PTHR11481:SF64">
    <property type="entry name" value="FC RECEPTOR-LIKE PROTEIN 4"/>
    <property type="match status" value="1"/>
</dbReference>
<dbReference type="AlphaFoldDB" id="A0A3B4U167"/>
<reference evidence="4" key="1">
    <citation type="submission" date="2025-08" db="UniProtKB">
        <authorList>
            <consortium name="Ensembl"/>
        </authorList>
    </citation>
    <scope>IDENTIFICATION</scope>
</reference>
<dbReference type="Ensembl" id="ENSSDUT00000012295.1">
    <property type="protein sequence ID" value="ENSSDUP00000012077.1"/>
    <property type="gene ID" value="ENSSDUG00000008789.1"/>
</dbReference>
<protein>
    <recommendedName>
        <fullName evidence="3">Ig-like domain-containing protein</fullName>
    </recommendedName>
</protein>
<dbReference type="InterPro" id="IPR007110">
    <property type="entry name" value="Ig-like_dom"/>
</dbReference>
<dbReference type="PANTHER" id="PTHR11481">
    <property type="entry name" value="IMMUNOGLOBULIN FC RECEPTOR"/>
    <property type="match status" value="1"/>
</dbReference>
<dbReference type="GO" id="GO:0009897">
    <property type="term" value="C:external side of plasma membrane"/>
    <property type="evidence" value="ECO:0007669"/>
    <property type="project" value="TreeGrafter"/>
</dbReference>
<accession>A0A3B4U167</accession>
<dbReference type="GO" id="GO:0006955">
    <property type="term" value="P:immune response"/>
    <property type="evidence" value="ECO:0007669"/>
    <property type="project" value="TreeGrafter"/>
</dbReference>
<dbReference type="SUPFAM" id="SSF48726">
    <property type="entry name" value="Immunoglobulin"/>
    <property type="match status" value="3"/>
</dbReference>
<feature type="domain" description="Ig-like" evidence="3">
    <location>
        <begin position="122"/>
        <end position="191"/>
    </location>
</feature>
<keyword evidence="1" id="KW-0732">Signal</keyword>
<dbReference type="Proteomes" id="UP000261420">
    <property type="component" value="Unplaced"/>
</dbReference>
<dbReference type="InterPro" id="IPR003599">
    <property type="entry name" value="Ig_sub"/>
</dbReference>
<organism evidence="4 5">
    <name type="scientific">Seriola dumerili</name>
    <name type="common">Greater amberjack</name>
    <name type="synonym">Caranx dumerili</name>
    <dbReference type="NCBI Taxonomy" id="41447"/>
    <lineage>
        <taxon>Eukaryota</taxon>
        <taxon>Metazoa</taxon>
        <taxon>Chordata</taxon>
        <taxon>Craniata</taxon>
        <taxon>Vertebrata</taxon>
        <taxon>Euteleostomi</taxon>
        <taxon>Actinopterygii</taxon>
        <taxon>Neopterygii</taxon>
        <taxon>Teleostei</taxon>
        <taxon>Neoteleostei</taxon>
        <taxon>Acanthomorphata</taxon>
        <taxon>Carangaria</taxon>
        <taxon>Carangiformes</taxon>
        <taxon>Carangidae</taxon>
        <taxon>Seriola</taxon>
    </lineage>
</organism>
<feature type="domain" description="Ig-like" evidence="3">
    <location>
        <begin position="212"/>
        <end position="276"/>
    </location>
</feature>
<dbReference type="InterPro" id="IPR050488">
    <property type="entry name" value="Ig_Fc_receptor"/>
</dbReference>
<feature type="domain" description="Ig-like" evidence="3">
    <location>
        <begin position="25"/>
        <end position="111"/>
    </location>
</feature>
<keyword evidence="2" id="KW-1015">Disulfide bond</keyword>
<sequence>MWCVIYCPIRLIINMILFLIMGDKPKAILLPGTTTIPAGGSVTLTCSVDGSAEWKYYWSRQTSGSYEDLTMRYGDQNREVNISQGGNYWCTGGRGNPVVYTHAISNKVTLTLQPSWRQIFSGETITLRCEIEGGGDIEWEYEWRTPVSSTPWTYVNYRSINASLSCSGSYTCRGAHRGDRDSSTEWSKGITITVSRKSYICYAFISWRVNIQKVQTGVVSILQIYSGEMVTLRCDIKSGGDTEWEYEWVTPTPIHLTEKEFRISFASPRYSGSYRCKGRVKSAQQHSTEWSPWVTLKFSYSESSSFTLLMILCFHYEKSLSTRCTPACPHWVSIMKCEVEHPSAGWRFYWYKTVPDGSQHSYNYELLPGSSSGTRRDSYIVHGQTHTAGYSCRAGRGDPVFYTMYSETKFVWSGGEFVFSFLSLKKQMFCHRVSLFSCLTVIKLY</sequence>
<dbReference type="GO" id="GO:0007166">
    <property type="term" value="P:cell surface receptor signaling pathway"/>
    <property type="evidence" value="ECO:0007669"/>
    <property type="project" value="TreeGrafter"/>
</dbReference>
<evidence type="ECO:0000256" key="2">
    <source>
        <dbReference type="ARBA" id="ARBA00023157"/>
    </source>
</evidence>
<evidence type="ECO:0000313" key="5">
    <source>
        <dbReference type="Proteomes" id="UP000261420"/>
    </source>
</evidence>
<name>A0A3B4U167_SERDU</name>
<dbReference type="InterPro" id="IPR036179">
    <property type="entry name" value="Ig-like_dom_sf"/>
</dbReference>
<dbReference type="OMA" id="TWIYIST"/>
<evidence type="ECO:0000259" key="3">
    <source>
        <dbReference type="PROSITE" id="PS50835"/>
    </source>
</evidence>
<evidence type="ECO:0000256" key="1">
    <source>
        <dbReference type="ARBA" id="ARBA00022729"/>
    </source>
</evidence>
<dbReference type="Gene3D" id="2.60.40.10">
    <property type="entry name" value="Immunoglobulins"/>
    <property type="match status" value="3"/>
</dbReference>
<reference evidence="4" key="2">
    <citation type="submission" date="2025-09" db="UniProtKB">
        <authorList>
            <consortium name="Ensembl"/>
        </authorList>
    </citation>
    <scope>IDENTIFICATION</scope>
</reference>
<dbReference type="SMART" id="SM00409">
    <property type="entry name" value="IG"/>
    <property type="match status" value="3"/>
</dbReference>
<dbReference type="InterPro" id="IPR013783">
    <property type="entry name" value="Ig-like_fold"/>
</dbReference>
<dbReference type="GO" id="GO:0004888">
    <property type="term" value="F:transmembrane signaling receptor activity"/>
    <property type="evidence" value="ECO:0007669"/>
    <property type="project" value="TreeGrafter"/>
</dbReference>